<evidence type="ECO:0000313" key="4">
    <source>
        <dbReference type="WBParaSite" id="HNAJ_0001302501-mRNA-1"/>
    </source>
</evidence>
<dbReference type="InterPro" id="IPR056913">
    <property type="entry name" value="TRAPPC10/Trs130_N"/>
</dbReference>
<gene>
    <name evidence="2" type="ORF">HNAJ_LOCUS12999</name>
</gene>
<sequence>MNLENRPIIYYYGEDSATEHIKEFQSSVISAEPIQWSRFSRDPPQNVHVDPIFLPLSISSSNSNGMKVLSSQPADPDYYSNKGKQAFGHWISFITKKLIKEWLVIIITDKTKKVAFKNSIMTKLKHDFSINFTDHLYDLPSDYECLPGILQNLHARLRSAVIRVFNSTLDEMDQKTASLLQSCHEKDWDFMEYYLCLVRIAV</sequence>
<accession>A0A0R3TYS6</accession>
<protein>
    <submittedName>
        <fullName evidence="4">DHC_N1 domain-containing protein</fullName>
    </submittedName>
</protein>
<name>A0A0R3TYS6_RODNA</name>
<dbReference type="EMBL" id="UZAE01014863">
    <property type="protein sequence ID" value="VDO14658.1"/>
    <property type="molecule type" value="Genomic_DNA"/>
</dbReference>
<evidence type="ECO:0000313" key="3">
    <source>
        <dbReference type="Proteomes" id="UP000278807"/>
    </source>
</evidence>
<keyword evidence="3" id="KW-1185">Reference proteome</keyword>
<evidence type="ECO:0000259" key="1">
    <source>
        <dbReference type="Pfam" id="PF23036"/>
    </source>
</evidence>
<dbReference type="OrthoDB" id="5843954at2759"/>
<reference evidence="4" key="1">
    <citation type="submission" date="2017-02" db="UniProtKB">
        <authorList>
            <consortium name="WormBaseParasite"/>
        </authorList>
    </citation>
    <scope>IDENTIFICATION</scope>
</reference>
<evidence type="ECO:0000313" key="2">
    <source>
        <dbReference type="EMBL" id="VDO14658.1"/>
    </source>
</evidence>
<dbReference type="STRING" id="102285.A0A0R3TYS6"/>
<dbReference type="Pfam" id="PF23036">
    <property type="entry name" value="TRAPPC10_1st"/>
    <property type="match status" value="1"/>
</dbReference>
<dbReference type="WBParaSite" id="HNAJ_0001302501-mRNA-1">
    <property type="protein sequence ID" value="HNAJ_0001302501-mRNA-1"/>
    <property type="gene ID" value="HNAJ_0001302501"/>
</dbReference>
<dbReference type="AlphaFoldDB" id="A0A0R3TYS6"/>
<organism evidence="4">
    <name type="scientific">Rodentolepis nana</name>
    <name type="common">Dwarf tapeworm</name>
    <name type="synonym">Hymenolepis nana</name>
    <dbReference type="NCBI Taxonomy" id="102285"/>
    <lineage>
        <taxon>Eukaryota</taxon>
        <taxon>Metazoa</taxon>
        <taxon>Spiralia</taxon>
        <taxon>Lophotrochozoa</taxon>
        <taxon>Platyhelminthes</taxon>
        <taxon>Cestoda</taxon>
        <taxon>Eucestoda</taxon>
        <taxon>Cyclophyllidea</taxon>
        <taxon>Hymenolepididae</taxon>
        <taxon>Rodentolepis</taxon>
    </lineage>
</organism>
<dbReference type="Proteomes" id="UP000278807">
    <property type="component" value="Unassembled WGS sequence"/>
</dbReference>
<feature type="domain" description="TRAPPC10/Trs130 N-terminal" evidence="1">
    <location>
        <begin position="5"/>
        <end position="196"/>
    </location>
</feature>
<proteinExistence type="predicted"/>
<reference evidence="2 3" key="2">
    <citation type="submission" date="2018-11" db="EMBL/GenBank/DDBJ databases">
        <authorList>
            <consortium name="Pathogen Informatics"/>
        </authorList>
    </citation>
    <scope>NUCLEOTIDE SEQUENCE [LARGE SCALE GENOMIC DNA]</scope>
</reference>